<accession>X1IBX7</accession>
<name>X1IBX7_9ZZZZ</name>
<evidence type="ECO:0008006" key="2">
    <source>
        <dbReference type="Google" id="ProtNLM"/>
    </source>
</evidence>
<sequence>MKDKKILVIVAHPDDELLGCGGTLEKLTPNNKVYVFILGGGITSRKVQDAKAQLQKLKENAINAQKILGIESCEFRDLPDNNFDKITLLEIIKTVGSY</sequence>
<dbReference type="AlphaFoldDB" id="X1IBX7"/>
<dbReference type="Gene3D" id="3.40.50.10320">
    <property type="entry name" value="LmbE-like"/>
    <property type="match status" value="1"/>
</dbReference>
<proteinExistence type="predicted"/>
<protein>
    <recommendedName>
        <fullName evidence="2">N-acetylglucosaminylphosphatidylinositol deacetylase</fullName>
    </recommendedName>
</protein>
<dbReference type="InterPro" id="IPR024078">
    <property type="entry name" value="LmbE-like_dom_sf"/>
</dbReference>
<dbReference type="InterPro" id="IPR003737">
    <property type="entry name" value="GlcNAc_PI_deacetylase-related"/>
</dbReference>
<dbReference type="SUPFAM" id="SSF102588">
    <property type="entry name" value="LmbE-like"/>
    <property type="match status" value="1"/>
</dbReference>
<reference evidence="1" key="1">
    <citation type="journal article" date="2014" name="Front. Microbiol.">
        <title>High frequency of phylogenetically diverse reductive dehalogenase-homologous genes in deep subseafloor sedimentary metagenomes.</title>
        <authorList>
            <person name="Kawai M."/>
            <person name="Futagami T."/>
            <person name="Toyoda A."/>
            <person name="Takaki Y."/>
            <person name="Nishi S."/>
            <person name="Hori S."/>
            <person name="Arai W."/>
            <person name="Tsubouchi T."/>
            <person name="Morono Y."/>
            <person name="Uchiyama I."/>
            <person name="Ito T."/>
            <person name="Fujiyama A."/>
            <person name="Inagaki F."/>
            <person name="Takami H."/>
        </authorList>
    </citation>
    <scope>NUCLEOTIDE SEQUENCE</scope>
    <source>
        <strain evidence="1">Expedition CK06-06</strain>
    </source>
</reference>
<gene>
    <name evidence="1" type="ORF">S03H2_66254</name>
</gene>
<dbReference type="Pfam" id="PF02585">
    <property type="entry name" value="PIG-L"/>
    <property type="match status" value="1"/>
</dbReference>
<feature type="non-terminal residue" evidence="1">
    <location>
        <position position="98"/>
    </location>
</feature>
<evidence type="ECO:0000313" key="1">
    <source>
        <dbReference type="EMBL" id="GAH79197.1"/>
    </source>
</evidence>
<organism evidence="1">
    <name type="scientific">marine sediment metagenome</name>
    <dbReference type="NCBI Taxonomy" id="412755"/>
    <lineage>
        <taxon>unclassified sequences</taxon>
        <taxon>metagenomes</taxon>
        <taxon>ecological metagenomes</taxon>
    </lineage>
</organism>
<comment type="caution">
    <text evidence="1">The sequence shown here is derived from an EMBL/GenBank/DDBJ whole genome shotgun (WGS) entry which is preliminary data.</text>
</comment>
<dbReference type="EMBL" id="BARU01043238">
    <property type="protein sequence ID" value="GAH79197.1"/>
    <property type="molecule type" value="Genomic_DNA"/>
</dbReference>